<keyword evidence="4" id="KW-0233">DNA recombination</keyword>
<dbReference type="PROSITE" id="PS51898">
    <property type="entry name" value="TYR_RECOMBINASE"/>
    <property type="match status" value="1"/>
</dbReference>
<dbReference type="CDD" id="cd00801">
    <property type="entry name" value="INT_P4_C"/>
    <property type="match status" value="1"/>
</dbReference>
<dbReference type="Pfam" id="PF13356">
    <property type="entry name" value="Arm-DNA-bind_3"/>
    <property type="match status" value="1"/>
</dbReference>
<dbReference type="Gene3D" id="1.10.150.130">
    <property type="match status" value="1"/>
</dbReference>
<comment type="caution">
    <text evidence="8">The sequence shown here is derived from an EMBL/GenBank/DDBJ whole genome shotgun (WGS) entry which is preliminary data.</text>
</comment>
<dbReference type="GO" id="GO:0003677">
    <property type="term" value="F:DNA binding"/>
    <property type="evidence" value="ECO:0007669"/>
    <property type="project" value="UniProtKB-UniRule"/>
</dbReference>
<dbReference type="PANTHER" id="PTHR30629">
    <property type="entry name" value="PROPHAGE INTEGRASE"/>
    <property type="match status" value="1"/>
</dbReference>
<evidence type="ECO:0000256" key="2">
    <source>
        <dbReference type="ARBA" id="ARBA00022908"/>
    </source>
</evidence>
<dbReference type="OrthoDB" id="9775880at2"/>
<keyword evidence="3 5" id="KW-0238">DNA-binding</keyword>
<dbReference type="PATRIC" id="fig|908627.4.peg.8885"/>
<keyword evidence="2" id="KW-0229">DNA integration</keyword>
<evidence type="ECO:0000256" key="1">
    <source>
        <dbReference type="ARBA" id="ARBA00008857"/>
    </source>
</evidence>
<dbReference type="InterPro" id="IPR050808">
    <property type="entry name" value="Phage_Integrase"/>
</dbReference>
<dbReference type="InterPro" id="IPR002104">
    <property type="entry name" value="Integrase_catalytic"/>
</dbReference>
<gene>
    <name evidence="8" type="ORF">EOS_39680</name>
</gene>
<dbReference type="InterPro" id="IPR025166">
    <property type="entry name" value="Integrase_DNA_bind_dom"/>
</dbReference>
<name>A0A0J1CJU1_9BURK</name>
<dbReference type="InterPro" id="IPR053876">
    <property type="entry name" value="Phage_int_M"/>
</dbReference>
<dbReference type="InterPro" id="IPR038488">
    <property type="entry name" value="Integrase_DNA-bd_sf"/>
</dbReference>
<evidence type="ECO:0000256" key="4">
    <source>
        <dbReference type="ARBA" id="ARBA00023172"/>
    </source>
</evidence>
<dbReference type="PROSITE" id="PS51900">
    <property type="entry name" value="CB"/>
    <property type="match status" value="1"/>
</dbReference>
<dbReference type="AlphaFoldDB" id="A0A0J1CJU1"/>
<dbReference type="InterPro" id="IPR044068">
    <property type="entry name" value="CB"/>
</dbReference>
<dbReference type="Proteomes" id="UP000035963">
    <property type="component" value="Unassembled WGS sequence"/>
</dbReference>
<evidence type="ECO:0000313" key="8">
    <source>
        <dbReference type="EMBL" id="KLU20731.1"/>
    </source>
</evidence>
<feature type="domain" description="Core-binding (CB)" evidence="7">
    <location>
        <begin position="98"/>
        <end position="180"/>
    </location>
</feature>
<evidence type="ECO:0000256" key="3">
    <source>
        <dbReference type="ARBA" id="ARBA00023125"/>
    </source>
</evidence>
<dbReference type="GO" id="GO:0006310">
    <property type="term" value="P:DNA recombination"/>
    <property type="evidence" value="ECO:0007669"/>
    <property type="project" value="UniProtKB-KW"/>
</dbReference>
<dbReference type="InterPro" id="IPR011010">
    <property type="entry name" value="DNA_brk_join_enz"/>
</dbReference>
<sequence length="412" mass="46695">MLLTARQAQAARARPKAYGVPDGGGLTLWITPDDHRYWHFRYRMGGKQPRISLGTYPAVSLQRARERAAECRALVANGIDPRKKRRDEKHRDALVQINTFKAAAEYWYKHKAETGRAAATLAKIRTYLDKDILPELGDKPLQHITHADCARLQERIEKRDAHNVAKKTRGWLKQIFSQAIARGLCENNPASELRAIAAAGPAVKHHPHLLEPELPEFLKALDRSTSRLTARVAAWMTLWTASRPGMVRHAEWVEIDFDKALWTVPAVKMKMRKAHVVPLPTQLLAALRELHQLTGRGQYLFPGIGTKHPILSENTINLVFSKIGYKGRLVGHGTRHTASTLLREHGWTKDHVEAQLSHVEEGVAGDYNQALYLPHRTAMMQWYANYLDALKVGITPAQIPKFEKQVNRRLRS</sequence>
<accession>A0A0J1CJU1</accession>
<dbReference type="Gene3D" id="3.30.160.390">
    <property type="entry name" value="Integrase, DNA-binding domain"/>
    <property type="match status" value="1"/>
</dbReference>
<dbReference type="SUPFAM" id="SSF56349">
    <property type="entry name" value="DNA breaking-rejoining enzymes"/>
    <property type="match status" value="1"/>
</dbReference>
<dbReference type="InterPro" id="IPR010998">
    <property type="entry name" value="Integrase_recombinase_N"/>
</dbReference>
<evidence type="ECO:0000313" key="9">
    <source>
        <dbReference type="Proteomes" id="UP000035963"/>
    </source>
</evidence>
<evidence type="ECO:0000259" key="7">
    <source>
        <dbReference type="PROSITE" id="PS51900"/>
    </source>
</evidence>
<organism evidence="8 9">
    <name type="scientific">Caballeronia mineralivorans PML1(12)</name>
    <dbReference type="NCBI Taxonomy" id="908627"/>
    <lineage>
        <taxon>Bacteria</taxon>
        <taxon>Pseudomonadati</taxon>
        <taxon>Pseudomonadota</taxon>
        <taxon>Betaproteobacteria</taxon>
        <taxon>Burkholderiales</taxon>
        <taxon>Burkholderiaceae</taxon>
        <taxon>Caballeronia</taxon>
    </lineage>
</organism>
<dbReference type="EMBL" id="AEJF01000243">
    <property type="protein sequence ID" value="KLU20731.1"/>
    <property type="molecule type" value="Genomic_DNA"/>
</dbReference>
<dbReference type="Pfam" id="PF00589">
    <property type="entry name" value="Phage_integrase"/>
    <property type="match status" value="1"/>
</dbReference>
<protein>
    <submittedName>
        <fullName evidence="8">Integrase</fullName>
    </submittedName>
</protein>
<evidence type="ECO:0000256" key="5">
    <source>
        <dbReference type="PROSITE-ProRule" id="PRU01248"/>
    </source>
</evidence>
<dbReference type="PANTHER" id="PTHR30629:SF2">
    <property type="entry name" value="PROPHAGE INTEGRASE INTS-RELATED"/>
    <property type="match status" value="1"/>
</dbReference>
<dbReference type="Pfam" id="PF22022">
    <property type="entry name" value="Phage_int_M"/>
    <property type="match status" value="1"/>
</dbReference>
<dbReference type="RefSeq" id="WP_047897715.1">
    <property type="nucleotide sequence ID" value="NZ_AEJF01000243.1"/>
</dbReference>
<evidence type="ECO:0000259" key="6">
    <source>
        <dbReference type="PROSITE" id="PS51898"/>
    </source>
</evidence>
<feature type="domain" description="Tyr recombinase" evidence="6">
    <location>
        <begin position="204"/>
        <end position="387"/>
    </location>
</feature>
<dbReference type="Gene3D" id="1.10.443.10">
    <property type="entry name" value="Intergrase catalytic core"/>
    <property type="match status" value="1"/>
</dbReference>
<dbReference type="InterPro" id="IPR013762">
    <property type="entry name" value="Integrase-like_cat_sf"/>
</dbReference>
<dbReference type="GO" id="GO:0015074">
    <property type="term" value="P:DNA integration"/>
    <property type="evidence" value="ECO:0007669"/>
    <property type="project" value="UniProtKB-KW"/>
</dbReference>
<reference evidence="8 9" key="1">
    <citation type="journal article" date="2015" name="Genome Announc.">
        <title>Draft Genome Sequence of Burkholderia sp. Strain PML1(12), an Ectomycorrhizosphere-Inhabiting Bacterium with Effective Mineral-Weathering Ability.</title>
        <authorList>
            <person name="Uroz S."/>
            <person name="Oger P."/>
        </authorList>
    </citation>
    <scope>NUCLEOTIDE SEQUENCE [LARGE SCALE GENOMIC DNA]</scope>
    <source>
        <strain evidence="9">PML1(12)</strain>
    </source>
</reference>
<keyword evidence="9" id="KW-1185">Reference proteome</keyword>
<comment type="similarity">
    <text evidence="1">Belongs to the 'phage' integrase family.</text>
</comment>
<proteinExistence type="inferred from homology"/>